<dbReference type="EMBL" id="CP042997">
    <property type="protein sequence ID" value="QEH33014.1"/>
    <property type="molecule type" value="Genomic_DNA"/>
</dbReference>
<proteinExistence type="predicted"/>
<dbReference type="AlphaFoldDB" id="A0A5B9VYF7"/>
<dbReference type="OrthoDB" id="273752at2"/>
<dbReference type="CDD" id="cd00761">
    <property type="entry name" value="Glyco_tranf_GTA_type"/>
    <property type="match status" value="1"/>
</dbReference>
<dbReference type="Gene3D" id="3.90.550.10">
    <property type="entry name" value="Spore Coat Polysaccharide Biosynthesis Protein SpsA, Chain A"/>
    <property type="match status" value="2"/>
</dbReference>
<protein>
    <submittedName>
        <fullName evidence="2">UDP-Glc:alpha-D-GlcNAc-diphosphoundecaprenol beta-1,3-glucosyltransferase WfgD</fullName>
        <ecNumber evidence="2">2.4.1.305</ecNumber>
    </submittedName>
</protein>
<dbReference type="RefSeq" id="WP_148592600.1">
    <property type="nucleotide sequence ID" value="NZ_CP042997.1"/>
</dbReference>
<sequence length="557" mass="61798">MRTVDSCPYRRPVADGTTRCDLLARIAGLGDSPLTRVEVDACRACCAAPAPSLTRLNPVVGSLLDRLAGRLVEAGGESGCDPERALALGRWARRHLKPLARKPGAPLIAPGRRLFPTVAVIITCHNYGRYLGEAIRSVLDQTILPAEILVVDDASDDDTAEVARGHADSGVGYLRVDHRSAYRSRKAGMLATQSKVLCFLDADDVLPHDYLERGLPLFESPEVGIVYSDVELFGDLSRKQAMPEWDPVEFDRENFMHAGSLVRRMALEIADAFREPDLFEAHEDWMVWRRVVAAGWIGSKQSALYRYRRHASEGPSRSLLQPRNYFDNGSLRLIDVTLFTALSGRSSLWPSYRDWLETQAWPREQTRLFLMDTSQDPAFAASVRSYLAASRYADVRYVARAVSEPGLADLPRGPNSAAVRLACARIYNQMARDVTTPFVLVVEDDILPPPGVIERLLRAFDRETAAVGAPYRSRGLGHYVAWDDEGEHLPGGEGVAAIGGCGFGCLLIRTSVLRDATFSYGYAEPIDFDPAFCRRLRRDGWTIKMDWSQECAHRSVS</sequence>
<dbReference type="InterPro" id="IPR001173">
    <property type="entry name" value="Glyco_trans_2-like"/>
</dbReference>
<evidence type="ECO:0000313" key="3">
    <source>
        <dbReference type="Proteomes" id="UP000324233"/>
    </source>
</evidence>
<dbReference type="PANTHER" id="PTHR43685:SF2">
    <property type="entry name" value="GLYCOSYLTRANSFERASE 2-LIKE DOMAIN-CONTAINING PROTEIN"/>
    <property type="match status" value="1"/>
</dbReference>
<dbReference type="KEGG" id="agv:OJF2_15090"/>
<gene>
    <name evidence="2" type="primary">wfgD_1</name>
    <name evidence="2" type="ORF">OJF2_15090</name>
</gene>
<evidence type="ECO:0000259" key="1">
    <source>
        <dbReference type="Pfam" id="PF00535"/>
    </source>
</evidence>
<dbReference type="InterPro" id="IPR050834">
    <property type="entry name" value="Glycosyltransf_2"/>
</dbReference>
<dbReference type="InterPro" id="IPR029044">
    <property type="entry name" value="Nucleotide-diphossugar_trans"/>
</dbReference>
<organism evidence="2 3">
    <name type="scientific">Aquisphaera giovannonii</name>
    <dbReference type="NCBI Taxonomy" id="406548"/>
    <lineage>
        <taxon>Bacteria</taxon>
        <taxon>Pseudomonadati</taxon>
        <taxon>Planctomycetota</taxon>
        <taxon>Planctomycetia</taxon>
        <taxon>Isosphaerales</taxon>
        <taxon>Isosphaeraceae</taxon>
        <taxon>Aquisphaera</taxon>
    </lineage>
</organism>
<dbReference type="Pfam" id="PF00535">
    <property type="entry name" value="Glycos_transf_2"/>
    <property type="match status" value="1"/>
</dbReference>
<name>A0A5B9VYF7_9BACT</name>
<dbReference type="EC" id="2.4.1.305" evidence="2"/>
<dbReference type="PANTHER" id="PTHR43685">
    <property type="entry name" value="GLYCOSYLTRANSFERASE"/>
    <property type="match status" value="1"/>
</dbReference>
<keyword evidence="3" id="KW-1185">Reference proteome</keyword>
<reference evidence="2 3" key="1">
    <citation type="submission" date="2019-08" db="EMBL/GenBank/DDBJ databases">
        <title>Deep-cultivation of Planctomycetes and their phenomic and genomic characterization uncovers novel biology.</title>
        <authorList>
            <person name="Wiegand S."/>
            <person name="Jogler M."/>
            <person name="Boedeker C."/>
            <person name="Pinto D."/>
            <person name="Vollmers J."/>
            <person name="Rivas-Marin E."/>
            <person name="Kohn T."/>
            <person name="Peeters S.H."/>
            <person name="Heuer A."/>
            <person name="Rast P."/>
            <person name="Oberbeckmann S."/>
            <person name="Bunk B."/>
            <person name="Jeske O."/>
            <person name="Meyerdierks A."/>
            <person name="Storesund J.E."/>
            <person name="Kallscheuer N."/>
            <person name="Luecker S."/>
            <person name="Lage O.M."/>
            <person name="Pohl T."/>
            <person name="Merkel B.J."/>
            <person name="Hornburger P."/>
            <person name="Mueller R.-W."/>
            <person name="Bruemmer F."/>
            <person name="Labrenz M."/>
            <person name="Spormann A.M."/>
            <person name="Op den Camp H."/>
            <person name="Overmann J."/>
            <person name="Amann R."/>
            <person name="Jetten M.S.M."/>
            <person name="Mascher T."/>
            <person name="Medema M.H."/>
            <person name="Devos D.P."/>
            <person name="Kaster A.-K."/>
            <person name="Ovreas L."/>
            <person name="Rohde M."/>
            <person name="Galperin M.Y."/>
            <person name="Jogler C."/>
        </authorList>
    </citation>
    <scope>NUCLEOTIDE SEQUENCE [LARGE SCALE GENOMIC DNA]</scope>
    <source>
        <strain evidence="2 3">OJF2</strain>
    </source>
</reference>
<dbReference type="Proteomes" id="UP000324233">
    <property type="component" value="Chromosome"/>
</dbReference>
<accession>A0A5B9VYF7</accession>
<dbReference type="SUPFAM" id="SSF53448">
    <property type="entry name" value="Nucleotide-diphospho-sugar transferases"/>
    <property type="match status" value="2"/>
</dbReference>
<keyword evidence="2" id="KW-0808">Transferase</keyword>
<keyword evidence="2" id="KW-0328">Glycosyltransferase</keyword>
<evidence type="ECO:0000313" key="2">
    <source>
        <dbReference type="EMBL" id="QEH33014.1"/>
    </source>
</evidence>
<dbReference type="GO" id="GO:0016757">
    <property type="term" value="F:glycosyltransferase activity"/>
    <property type="evidence" value="ECO:0007669"/>
    <property type="project" value="UniProtKB-KW"/>
</dbReference>
<feature type="domain" description="Glycosyltransferase 2-like" evidence="1">
    <location>
        <begin position="120"/>
        <end position="243"/>
    </location>
</feature>